<evidence type="ECO:0000313" key="3">
    <source>
        <dbReference type="Proteomes" id="UP000224567"/>
    </source>
</evidence>
<keyword evidence="3" id="KW-1185">Reference proteome</keyword>
<accession>A0A2G2UUY3</accession>
<dbReference type="OrthoDB" id="1705459at2759"/>
<evidence type="ECO:0000313" key="2">
    <source>
        <dbReference type="EMBL" id="PHT24549.1"/>
    </source>
</evidence>
<sequence>MSPSSAPPSRGLGPGQSRAQGARESSIRLATTTRPVVEARCEGVTLCVMPRQTCPRPNGFGRNLHSKTRWFMGFCNSHQVSHFAMFFIDVRAKISIVESRFSLQKKHRSPQLTPRMGREVQAIDSSIP</sequence>
<reference evidence="3" key="2">
    <citation type="journal article" date="2017" name="J. Anim. Genet.">
        <title>Multiple reference genome sequences of hot pepper reveal the massive evolution of plant disease resistance genes by retroduplication.</title>
        <authorList>
            <person name="Kim S."/>
            <person name="Park J."/>
            <person name="Yeom S.-I."/>
            <person name="Kim Y.-M."/>
            <person name="Seo E."/>
            <person name="Kim K.-T."/>
            <person name="Kim M.-S."/>
            <person name="Lee J.M."/>
            <person name="Cheong K."/>
            <person name="Shin H.-S."/>
            <person name="Kim S.-B."/>
            <person name="Han K."/>
            <person name="Lee J."/>
            <person name="Park M."/>
            <person name="Lee H.-A."/>
            <person name="Lee H.-Y."/>
            <person name="Lee Y."/>
            <person name="Oh S."/>
            <person name="Lee J.H."/>
            <person name="Choi E."/>
            <person name="Choi E."/>
            <person name="Lee S.E."/>
            <person name="Jeon J."/>
            <person name="Kim H."/>
            <person name="Choi G."/>
            <person name="Song H."/>
            <person name="Lee J."/>
            <person name="Lee S.-C."/>
            <person name="Kwon J.-K."/>
            <person name="Lee H.-Y."/>
            <person name="Koo N."/>
            <person name="Hong Y."/>
            <person name="Kim R.W."/>
            <person name="Kang W.-H."/>
            <person name="Huh J.H."/>
            <person name="Kang B.-C."/>
            <person name="Yang T.-J."/>
            <person name="Lee Y.-H."/>
            <person name="Bennetzen J.L."/>
            <person name="Choi D."/>
        </authorList>
    </citation>
    <scope>NUCLEOTIDE SEQUENCE [LARGE SCALE GENOMIC DNA]</scope>
    <source>
        <strain evidence="3">cv. PBC81</strain>
    </source>
</reference>
<dbReference type="GO" id="GO:0043457">
    <property type="term" value="P:regulation of cellular respiration"/>
    <property type="evidence" value="ECO:0007669"/>
    <property type="project" value="InterPro"/>
</dbReference>
<protein>
    <submittedName>
        <fullName evidence="2">Uncharacterized protein</fullName>
    </submittedName>
</protein>
<dbReference type="EMBL" id="MLFT02012864">
    <property type="protein sequence ID" value="PHT24549.1"/>
    <property type="molecule type" value="Genomic_DNA"/>
</dbReference>
<name>A0A2G2UUY3_CAPBA</name>
<dbReference type="PANTHER" id="PTHR47188:SF1">
    <property type="entry name" value="PROTEIN TAR1"/>
    <property type="match status" value="1"/>
</dbReference>
<proteinExistence type="predicted"/>
<dbReference type="InterPro" id="IPR044792">
    <property type="entry name" value="TAR1"/>
</dbReference>
<feature type="region of interest" description="Disordered" evidence="1">
    <location>
        <begin position="1"/>
        <end position="29"/>
    </location>
</feature>
<reference evidence="2 3" key="1">
    <citation type="journal article" date="2017" name="Genome Biol.">
        <title>New reference genome sequences of hot pepper reveal the massive evolution of plant disease-resistance genes by retroduplication.</title>
        <authorList>
            <person name="Kim S."/>
            <person name="Park J."/>
            <person name="Yeom S.I."/>
            <person name="Kim Y.M."/>
            <person name="Seo E."/>
            <person name="Kim K.T."/>
            <person name="Kim M.S."/>
            <person name="Lee J.M."/>
            <person name="Cheong K."/>
            <person name="Shin H.S."/>
            <person name="Kim S.B."/>
            <person name="Han K."/>
            <person name="Lee J."/>
            <person name="Park M."/>
            <person name="Lee H.A."/>
            <person name="Lee H.Y."/>
            <person name="Lee Y."/>
            <person name="Oh S."/>
            <person name="Lee J.H."/>
            <person name="Choi E."/>
            <person name="Choi E."/>
            <person name="Lee S.E."/>
            <person name="Jeon J."/>
            <person name="Kim H."/>
            <person name="Choi G."/>
            <person name="Song H."/>
            <person name="Lee J."/>
            <person name="Lee S.C."/>
            <person name="Kwon J.K."/>
            <person name="Lee H.Y."/>
            <person name="Koo N."/>
            <person name="Hong Y."/>
            <person name="Kim R.W."/>
            <person name="Kang W.H."/>
            <person name="Huh J.H."/>
            <person name="Kang B.C."/>
            <person name="Yang T.J."/>
            <person name="Lee Y.H."/>
            <person name="Bennetzen J.L."/>
            <person name="Choi D."/>
        </authorList>
    </citation>
    <scope>NUCLEOTIDE SEQUENCE [LARGE SCALE GENOMIC DNA]</scope>
    <source>
        <strain evidence="3">cv. PBC81</strain>
    </source>
</reference>
<dbReference type="PANTHER" id="PTHR47188">
    <property type="entry name" value="PROTEIN TAR1"/>
    <property type="match status" value="1"/>
</dbReference>
<dbReference type="Proteomes" id="UP000224567">
    <property type="component" value="Unassembled WGS sequence"/>
</dbReference>
<evidence type="ECO:0000256" key="1">
    <source>
        <dbReference type="SAM" id="MobiDB-lite"/>
    </source>
</evidence>
<organism evidence="2 3">
    <name type="scientific">Capsicum baccatum</name>
    <name type="common">Peruvian pepper</name>
    <dbReference type="NCBI Taxonomy" id="33114"/>
    <lineage>
        <taxon>Eukaryota</taxon>
        <taxon>Viridiplantae</taxon>
        <taxon>Streptophyta</taxon>
        <taxon>Embryophyta</taxon>
        <taxon>Tracheophyta</taxon>
        <taxon>Spermatophyta</taxon>
        <taxon>Magnoliopsida</taxon>
        <taxon>eudicotyledons</taxon>
        <taxon>Gunneridae</taxon>
        <taxon>Pentapetalae</taxon>
        <taxon>asterids</taxon>
        <taxon>lamiids</taxon>
        <taxon>Solanales</taxon>
        <taxon>Solanaceae</taxon>
        <taxon>Solanoideae</taxon>
        <taxon>Capsiceae</taxon>
        <taxon>Capsicum</taxon>
    </lineage>
</organism>
<comment type="caution">
    <text evidence="2">The sequence shown here is derived from an EMBL/GenBank/DDBJ whole genome shotgun (WGS) entry which is preliminary data.</text>
</comment>
<gene>
    <name evidence="2" type="ORF">CQW23_35740</name>
</gene>
<dbReference type="AlphaFoldDB" id="A0A2G2UUY3"/>